<dbReference type="RefSeq" id="WP_386804674.1">
    <property type="nucleotide sequence ID" value="NZ_JBHTMU010000027.1"/>
</dbReference>
<proteinExistence type="predicted"/>
<sequence length="70" mass="7300">MSLTFGLLVLVFAIPSMVAAYADGKAPRFGAVTFVLGVGMILMAFATKDGGYALGELPTILFKVIGRFVG</sequence>
<name>A0ABW3ZKF4_9RHOB</name>
<keyword evidence="1" id="KW-0472">Membrane</keyword>
<dbReference type="EMBL" id="JBHTMU010000027">
    <property type="protein sequence ID" value="MFD1343589.1"/>
    <property type="molecule type" value="Genomic_DNA"/>
</dbReference>
<gene>
    <name evidence="3" type="ORF">ACFQ4E_14255</name>
</gene>
<organism evidence="3 4">
    <name type="scientific">Litorisediminicola beolgyonensis</name>
    <dbReference type="NCBI Taxonomy" id="1173614"/>
    <lineage>
        <taxon>Bacteria</taxon>
        <taxon>Pseudomonadati</taxon>
        <taxon>Pseudomonadota</taxon>
        <taxon>Alphaproteobacteria</taxon>
        <taxon>Rhodobacterales</taxon>
        <taxon>Paracoccaceae</taxon>
        <taxon>Litorisediminicola</taxon>
    </lineage>
</organism>
<keyword evidence="2" id="KW-0732">Signal</keyword>
<evidence type="ECO:0000313" key="4">
    <source>
        <dbReference type="Proteomes" id="UP001597135"/>
    </source>
</evidence>
<feature type="chain" id="PRO_5046912228" description="TrbC/VIRB2 family protein" evidence="2">
    <location>
        <begin position="23"/>
        <end position="70"/>
    </location>
</feature>
<feature type="signal peptide" evidence="2">
    <location>
        <begin position="1"/>
        <end position="22"/>
    </location>
</feature>
<protein>
    <recommendedName>
        <fullName evidence="5">TrbC/VIRB2 family protein</fullName>
    </recommendedName>
</protein>
<comment type="caution">
    <text evidence="3">The sequence shown here is derived from an EMBL/GenBank/DDBJ whole genome shotgun (WGS) entry which is preliminary data.</text>
</comment>
<dbReference type="Proteomes" id="UP001597135">
    <property type="component" value="Unassembled WGS sequence"/>
</dbReference>
<accession>A0ABW3ZKF4</accession>
<evidence type="ECO:0000256" key="2">
    <source>
        <dbReference type="SAM" id="SignalP"/>
    </source>
</evidence>
<feature type="transmembrane region" description="Helical" evidence="1">
    <location>
        <begin position="29"/>
        <end position="47"/>
    </location>
</feature>
<keyword evidence="1" id="KW-0812">Transmembrane</keyword>
<evidence type="ECO:0008006" key="5">
    <source>
        <dbReference type="Google" id="ProtNLM"/>
    </source>
</evidence>
<keyword evidence="1" id="KW-1133">Transmembrane helix</keyword>
<evidence type="ECO:0000313" key="3">
    <source>
        <dbReference type="EMBL" id="MFD1343589.1"/>
    </source>
</evidence>
<evidence type="ECO:0000256" key="1">
    <source>
        <dbReference type="SAM" id="Phobius"/>
    </source>
</evidence>
<keyword evidence="4" id="KW-1185">Reference proteome</keyword>
<reference evidence="4" key="1">
    <citation type="journal article" date="2019" name="Int. J. Syst. Evol. Microbiol.">
        <title>The Global Catalogue of Microorganisms (GCM) 10K type strain sequencing project: providing services to taxonomists for standard genome sequencing and annotation.</title>
        <authorList>
            <consortium name="The Broad Institute Genomics Platform"/>
            <consortium name="The Broad Institute Genome Sequencing Center for Infectious Disease"/>
            <person name="Wu L."/>
            <person name="Ma J."/>
        </authorList>
    </citation>
    <scope>NUCLEOTIDE SEQUENCE [LARGE SCALE GENOMIC DNA]</scope>
    <source>
        <strain evidence="4">CCUG 62953</strain>
    </source>
</reference>